<dbReference type="InterPro" id="IPR010827">
    <property type="entry name" value="BamA/TamA_POTRA"/>
</dbReference>
<keyword evidence="12" id="KW-1185">Reference proteome</keyword>
<dbReference type="InterPro" id="IPR023707">
    <property type="entry name" value="OM_assembly_BamA"/>
</dbReference>
<comment type="similarity">
    <text evidence="8">Belongs to the BamA family.</text>
</comment>
<gene>
    <name evidence="8 11" type="primary">bamA</name>
    <name evidence="11" type="ORF">LU297_01345</name>
</gene>
<keyword evidence="2 8" id="KW-1134">Transmembrane beta strand</keyword>
<keyword evidence="7 8" id="KW-0998">Cell outer membrane</keyword>
<dbReference type="HAMAP" id="MF_01430">
    <property type="entry name" value="OM_assembly_BamA"/>
    <property type="match status" value="1"/>
</dbReference>
<comment type="subunit">
    <text evidence="8">Part of the Bam complex.</text>
</comment>
<evidence type="ECO:0000256" key="2">
    <source>
        <dbReference type="ARBA" id="ARBA00022452"/>
    </source>
</evidence>
<dbReference type="InterPro" id="IPR000184">
    <property type="entry name" value="Bac_surfAg_D15"/>
</dbReference>
<keyword evidence="5 8" id="KW-0677">Repeat</keyword>
<dbReference type="InterPro" id="IPR034746">
    <property type="entry name" value="POTRA"/>
</dbReference>
<dbReference type="Proteomes" id="UP001063782">
    <property type="component" value="Chromosome"/>
</dbReference>
<evidence type="ECO:0000256" key="8">
    <source>
        <dbReference type="HAMAP-Rule" id="MF_01430"/>
    </source>
</evidence>
<dbReference type="PANTHER" id="PTHR12815:SF23">
    <property type="entry name" value="OUTER MEMBRANE PROTEIN ASSEMBLY FACTOR BAMA"/>
    <property type="match status" value="1"/>
</dbReference>
<name>A0ABY6F4V5_9GAMM</name>
<evidence type="ECO:0000256" key="1">
    <source>
        <dbReference type="ARBA" id="ARBA00004370"/>
    </source>
</evidence>
<organism evidence="11 12">
    <name type="scientific">Moraxella nasicaprae</name>
    <dbReference type="NCBI Taxonomy" id="2904122"/>
    <lineage>
        <taxon>Bacteria</taxon>
        <taxon>Pseudomonadati</taxon>
        <taxon>Pseudomonadota</taxon>
        <taxon>Gammaproteobacteria</taxon>
        <taxon>Moraxellales</taxon>
        <taxon>Moraxellaceae</taxon>
        <taxon>Moraxella</taxon>
    </lineage>
</organism>
<feature type="domain" description="POTRA" evidence="10">
    <location>
        <begin position="353"/>
        <end position="427"/>
    </location>
</feature>
<reference evidence="11" key="1">
    <citation type="submission" date="2021-12" db="EMBL/GenBank/DDBJ databases">
        <title>taxonomy of Moraxella sp. ZY201224.</title>
        <authorList>
            <person name="Li F."/>
        </authorList>
    </citation>
    <scope>NUCLEOTIDE SEQUENCE</scope>
    <source>
        <strain evidence="11">ZY201224</strain>
    </source>
</reference>
<evidence type="ECO:0000256" key="7">
    <source>
        <dbReference type="ARBA" id="ARBA00023237"/>
    </source>
</evidence>
<dbReference type="InterPro" id="IPR039910">
    <property type="entry name" value="D15-like"/>
</dbReference>
<dbReference type="PIRSF" id="PIRSF006076">
    <property type="entry name" value="OM_assembly_OMP85"/>
    <property type="match status" value="1"/>
</dbReference>
<dbReference type="Gene3D" id="2.40.160.50">
    <property type="entry name" value="membrane protein fhac: a member of the omp85/tpsb transporter family"/>
    <property type="match status" value="1"/>
</dbReference>
<feature type="chain" id="PRO_5044914607" description="Outer membrane protein assembly factor BamA" evidence="8">
    <location>
        <begin position="29"/>
        <end position="849"/>
    </location>
</feature>
<feature type="domain" description="POTRA" evidence="10">
    <location>
        <begin position="182"/>
        <end position="269"/>
    </location>
</feature>
<keyword evidence="6 8" id="KW-0472">Membrane</keyword>
<dbReference type="PANTHER" id="PTHR12815">
    <property type="entry name" value="SORTING AND ASSEMBLY MACHINERY SAMM50 PROTEIN FAMILY MEMBER"/>
    <property type="match status" value="1"/>
</dbReference>
<evidence type="ECO:0000256" key="6">
    <source>
        <dbReference type="ARBA" id="ARBA00023136"/>
    </source>
</evidence>
<keyword evidence="4 8" id="KW-0732">Signal</keyword>
<comment type="subcellular location">
    <subcellularLocation>
        <location evidence="8">Cell outer membrane</location>
    </subcellularLocation>
    <subcellularLocation>
        <location evidence="1">Membrane</location>
    </subcellularLocation>
</comment>
<evidence type="ECO:0000256" key="3">
    <source>
        <dbReference type="ARBA" id="ARBA00022692"/>
    </source>
</evidence>
<dbReference type="PROSITE" id="PS51779">
    <property type="entry name" value="POTRA"/>
    <property type="match status" value="3"/>
</dbReference>
<evidence type="ECO:0000256" key="4">
    <source>
        <dbReference type="ARBA" id="ARBA00022729"/>
    </source>
</evidence>
<sequence precursor="true">MRNSTFSGFAATSIAAAVSMVMMSQAQAQTFVANDIAITGLQRVTIESLQTVLPIRLGQAVSDEQLAQSIRALYATGHFSDVQADVNGDRVLFRVSEYPTIAELNFTGNRLIPKDALEQGLKSSGLVKGGVLKQPSIKAIESELINQYASQGYYNTQIRAKQTELDGNRVKLDLEFVEGKRARVTDINIIGNKHFDTEELKREFVVKDKTINPLSRADRYTQEKLTASVEKLRAKYLNNGFVRFNIDDATLNIDEEKEKVFIEVAITEGEQYQFGKVSFAGNLTYPENELRDLVKFGEGDTYTQSKLDETNSAIASKFGDDGYYYAQIRPISIINDKTRTVDIEYHIDPVRPVYVRRINFSGNHKTKDEVLRREMRQLEGALASNQKIQLSRVRLMRTGFFKNVIVDTQPVPNAPDQIDVNFVVEEQPSGSSTISAGYSQSGGVTFQFDLSQNNFMGTGNRMSAGFSRSETRDAYSLSLTDPYFTVNGVSQTIGGYYRKTKYDSKNISNYVLDSYGGNLTYSYPIDENQRISGGINLDSIKVRGGRYMGLNNAYELVKDGGKVHSGFYENSVNPDNPIFAIDGFEKKYNTYNALLGWSYSSLDKPVFPTSGMSHTVDLTLGFGDKTYQKAVYQGNIYKPLIKDTILRGYARLGYGNNLPFYENFYAGGYGSVRGYDQSSLGPQSRAVTNIVNAARAKASLEAYQNSGGTLSDDQKETLATATTMLNGGVGRGEVVGGNAIATFGAELILPLPFKGDWTSQVRPVLFAEGGQVFDTTGATDKYIDLSELDPNLSGQAQLLQNDNRLRYSAGAGITWYTAIGPLSLSYAKTFGAKENDKTDKVQFQIGSVF</sequence>
<protein>
    <recommendedName>
        <fullName evidence="8 9">Outer membrane protein assembly factor BamA</fullName>
    </recommendedName>
</protein>
<evidence type="ECO:0000256" key="9">
    <source>
        <dbReference type="NCBIfam" id="TIGR03303"/>
    </source>
</evidence>
<proteinExistence type="inferred from homology"/>
<keyword evidence="3 8" id="KW-0812">Transmembrane</keyword>
<dbReference type="Pfam" id="PF07244">
    <property type="entry name" value="POTRA"/>
    <property type="match status" value="5"/>
</dbReference>
<feature type="domain" description="POTRA" evidence="10">
    <location>
        <begin position="31"/>
        <end position="98"/>
    </location>
</feature>
<evidence type="ECO:0000313" key="11">
    <source>
        <dbReference type="EMBL" id="UXZ05127.1"/>
    </source>
</evidence>
<evidence type="ECO:0000256" key="5">
    <source>
        <dbReference type="ARBA" id="ARBA00022737"/>
    </source>
</evidence>
<dbReference type="RefSeq" id="WP_263076627.1">
    <property type="nucleotide sequence ID" value="NZ_CP089977.1"/>
</dbReference>
<dbReference type="NCBIfam" id="TIGR03303">
    <property type="entry name" value="OM_YaeT"/>
    <property type="match status" value="1"/>
</dbReference>
<dbReference type="Gene3D" id="3.10.20.310">
    <property type="entry name" value="membrane protein fhac"/>
    <property type="match status" value="5"/>
</dbReference>
<comment type="function">
    <text evidence="8">Part of the outer membrane protein assembly complex, which is involved in assembly and insertion of beta-barrel proteins into the outer membrane.</text>
</comment>
<feature type="signal peptide" evidence="8">
    <location>
        <begin position="1"/>
        <end position="28"/>
    </location>
</feature>
<evidence type="ECO:0000313" key="12">
    <source>
        <dbReference type="Proteomes" id="UP001063782"/>
    </source>
</evidence>
<accession>A0ABY6F4V5</accession>
<evidence type="ECO:0000259" key="10">
    <source>
        <dbReference type="PROSITE" id="PS51779"/>
    </source>
</evidence>
<dbReference type="Pfam" id="PF01103">
    <property type="entry name" value="Omp85"/>
    <property type="match status" value="1"/>
</dbReference>
<dbReference type="EMBL" id="CP089977">
    <property type="protein sequence ID" value="UXZ05127.1"/>
    <property type="molecule type" value="Genomic_DNA"/>
</dbReference>